<dbReference type="EMBL" id="CP036266">
    <property type="protein sequence ID" value="QDT22802.1"/>
    <property type="molecule type" value="Genomic_DNA"/>
</dbReference>
<feature type="domain" description="Pyrrolo-quinoline quinone repeat" evidence="3">
    <location>
        <begin position="170"/>
        <end position="270"/>
    </location>
</feature>
<keyword evidence="5" id="KW-1185">Reference proteome</keyword>
<dbReference type="InterPro" id="IPR011047">
    <property type="entry name" value="Quinoprotein_ADH-like_sf"/>
</dbReference>
<dbReference type="Proteomes" id="UP000320421">
    <property type="component" value="Chromosome"/>
</dbReference>
<evidence type="ECO:0000313" key="4">
    <source>
        <dbReference type="EMBL" id="QDT22802.1"/>
    </source>
</evidence>
<keyword evidence="2" id="KW-0732">Signal</keyword>
<feature type="compositionally biased region" description="Basic and acidic residues" evidence="1">
    <location>
        <begin position="26"/>
        <end position="35"/>
    </location>
</feature>
<feature type="compositionally biased region" description="Basic and acidic residues" evidence="1">
    <location>
        <begin position="86"/>
        <end position="133"/>
    </location>
</feature>
<dbReference type="SUPFAM" id="SSF50998">
    <property type="entry name" value="Quinoprotein alcohol dehydrogenase-like"/>
    <property type="match status" value="1"/>
</dbReference>
<protein>
    <submittedName>
        <fullName evidence="4">Outer membrane biogenesis protein BamB</fullName>
    </submittedName>
</protein>
<dbReference type="InterPro" id="IPR015943">
    <property type="entry name" value="WD40/YVTN_repeat-like_dom_sf"/>
</dbReference>
<dbReference type="SMART" id="SM00564">
    <property type="entry name" value="PQQ"/>
    <property type="match status" value="5"/>
</dbReference>
<dbReference type="OrthoDB" id="222965at2"/>
<organism evidence="4 5">
    <name type="scientific">Gimesia chilikensis</name>
    <dbReference type="NCBI Taxonomy" id="2605989"/>
    <lineage>
        <taxon>Bacteria</taxon>
        <taxon>Pseudomonadati</taxon>
        <taxon>Planctomycetota</taxon>
        <taxon>Planctomycetia</taxon>
        <taxon>Planctomycetales</taxon>
        <taxon>Planctomycetaceae</taxon>
        <taxon>Gimesia</taxon>
    </lineage>
</organism>
<feature type="chain" id="PRO_5021920979" evidence="2">
    <location>
        <begin position="19"/>
        <end position="625"/>
    </location>
</feature>
<feature type="domain" description="Pyrrolo-quinoline quinone repeat" evidence="3">
    <location>
        <begin position="480"/>
        <end position="581"/>
    </location>
</feature>
<dbReference type="Gene3D" id="2.130.10.10">
    <property type="entry name" value="YVTN repeat-like/Quinoprotein amine dehydrogenase"/>
    <property type="match status" value="2"/>
</dbReference>
<dbReference type="RefSeq" id="WP_145189241.1">
    <property type="nucleotide sequence ID" value="NZ_CP036266.1"/>
</dbReference>
<feature type="region of interest" description="Disordered" evidence="1">
    <location>
        <begin position="25"/>
        <end position="147"/>
    </location>
</feature>
<dbReference type="PROSITE" id="PS51257">
    <property type="entry name" value="PROKAR_LIPOPROTEIN"/>
    <property type="match status" value="1"/>
</dbReference>
<evidence type="ECO:0000259" key="3">
    <source>
        <dbReference type="Pfam" id="PF13360"/>
    </source>
</evidence>
<proteinExistence type="predicted"/>
<evidence type="ECO:0000313" key="5">
    <source>
        <dbReference type="Proteomes" id="UP000320421"/>
    </source>
</evidence>
<dbReference type="Pfam" id="PF13360">
    <property type="entry name" value="PQQ_2"/>
    <property type="match status" value="2"/>
</dbReference>
<dbReference type="AlphaFoldDB" id="A0A517PTV2"/>
<feature type="compositionally biased region" description="Basic and acidic residues" evidence="1">
    <location>
        <begin position="64"/>
        <end position="75"/>
    </location>
</feature>
<dbReference type="InterPro" id="IPR018391">
    <property type="entry name" value="PQQ_b-propeller_rpt"/>
</dbReference>
<name>A0A517PTV2_9PLAN</name>
<dbReference type="PANTHER" id="PTHR34512:SF30">
    <property type="entry name" value="OUTER MEMBRANE PROTEIN ASSEMBLY FACTOR BAMB"/>
    <property type="match status" value="1"/>
</dbReference>
<reference evidence="4 5" key="1">
    <citation type="submission" date="2019-02" db="EMBL/GenBank/DDBJ databases">
        <title>Deep-cultivation of Planctomycetes and their phenomic and genomic characterization uncovers novel biology.</title>
        <authorList>
            <person name="Wiegand S."/>
            <person name="Jogler M."/>
            <person name="Boedeker C."/>
            <person name="Pinto D."/>
            <person name="Vollmers J."/>
            <person name="Rivas-Marin E."/>
            <person name="Kohn T."/>
            <person name="Peeters S.H."/>
            <person name="Heuer A."/>
            <person name="Rast P."/>
            <person name="Oberbeckmann S."/>
            <person name="Bunk B."/>
            <person name="Jeske O."/>
            <person name="Meyerdierks A."/>
            <person name="Storesund J.E."/>
            <person name="Kallscheuer N."/>
            <person name="Luecker S."/>
            <person name="Lage O.M."/>
            <person name="Pohl T."/>
            <person name="Merkel B.J."/>
            <person name="Hornburger P."/>
            <person name="Mueller R.-W."/>
            <person name="Bruemmer F."/>
            <person name="Labrenz M."/>
            <person name="Spormann A.M."/>
            <person name="Op den Camp H."/>
            <person name="Overmann J."/>
            <person name="Amann R."/>
            <person name="Jetten M.S.M."/>
            <person name="Mascher T."/>
            <person name="Medema M.H."/>
            <person name="Devos D.P."/>
            <person name="Kaster A.-K."/>
            <person name="Ovreas L."/>
            <person name="Rohde M."/>
            <person name="Galperin M.Y."/>
            <person name="Jogler C."/>
        </authorList>
    </citation>
    <scope>NUCLEOTIDE SEQUENCE [LARGE SCALE GENOMIC DNA]</scope>
    <source>
        <strain evidence="4 5">HG66A1</strain>
    </source>
</reference>
<evidence type="ECO:0000256" key="1">
    <source>
        <dbReference type="SAM" id="MobiDB-lite"/>
    </source>
</evidence>
<dbReference type="PANTHER" id="PTHR34512">
    <property type="entry name" value="CELL SURFACE PROTEIN"/>
    <property type="match status" value="1"/>
</dbReference>
<feature type="signal peptide" evidence="2">
    <location>
        <begin position="1"/>
        <end position="18"/>
    </location>
</feature>
<sequence precursor="true">MKKILLRFALLNSFACCALLASTGCESRDAEKPEAMPETTTDLGGSAPIEEAGSTTGGAGVNVPEEKPEMKKEEPALDSDGNPVKPEAEAKPKAEEKPKADPKPEKKAEETSQTKPEEKTELVSKDTKSDAKVAGDWPMWGGDPTRNMVNKTTGISLNFKPGEGDDKGENIVWVSKLGSQTYGNPVVANGQVYVGTNNGGKYRPQHKDDLGVVLCFDEKTGDFKWQLSREKLPQGRVNDWPEQGICSTPCIEGDRVWVVTNRCELMCLDANGFYDNENDGPYKDEKDTDKTDADIIWNLDMIEDLGVFPHNLATSSPVVHGDYVFLLTSNGVDEAHLEVPAPRAPCFLAINKNTGEVIWEDNTPFDQILHGQWSSPAIGVVNGQTQVYFPGGDGWLYAFTPEGDGDGNAKLIWKFDLNPKDSKWELGGRGTRNAIISTPVFKDNSVILGVGQDPEHGEGVGHIYRIDATKKGDISPQISDGKEGWKENPNSGQIWHYGGEDTDGKLTGKKGELLYRRTMSTVGIEDGLVYAPDLSGFVHCLDFATGKRYWEYDMFAACWGSPMVVDGKVFIGNEDGMLIILKAGKEKKLLEEKTFNSSIYSTPTIANGHMFVSDRSRLYKIKVTE</sequence>
<accession>A0A517PTV2</accession>
<dbReference type="InterPro" id="IPR002372">
    <property type="entry name" value="PQQ_rpt_dom"/>
</dbReference>
<gene>
    <name evidence="4" type="ORF">HG66A1_46130</name>
</gene>
<evidence type="ECO:0000256" key="2">
    <source>
        <dbReference type="SAM" id="SignalP"/>
    </source>
</evidence>